<dbReference type="STRING" id="1302689.RG47T_3746"/>
<feature type="domain" description="Nudix hydrolase" evidence="9">
    <location>
        <begin position="42"/>
        <end position="171"/>
    </location>
</feature>
<dbReference type="PROSITE" id="PS51462">
    <property type="entry name" value="NUDIX"/>
    <property type="match status" value="1"/>
</dbReference>
<organism evidence="10 11">
    <name type="scientific">Mucilaginibacter polytrichastri</name>
    <dbReference type="NCBI Taxonomy" id="1302689"/>
    <lineage>
        <taxon>Bacteria</taxon>
        <taxon>Pseudomonadati</taxon>
        <taxon>Bacteroidota</taxon>
        <taxon>Sphingobacteriia</taxon>
        <taxon>Sphingobacteriales</taxon>
        <taxon>Sphingobacteriaceae</taxon>
        <taxon>Mucilaginibacter</taxon>
    </lineage>
</organism>
<evidence type="ECO:0000256" key="7">
    <source>
        <dbReference type="ARBA" id="ARBA00032272"/>
    </source>
</evidence>
<dbReference type="AlphaFoldDB" id="A0A1Q6A2P2"/>
<dbReference type="Pfam" id="PF00293">
    <property type="entry name" value="NUDIX"/>
    <property type="match status" value="1"/>
</dbReference>
<protein>
    <recommendedName>
        <fullName evidence="4">GDP-mannose pyrophosphatase</fullName>
    </recommendedName>
    <alternativeName>
        <fullName evidence="6">GDP-mannose hydrolase</fullName>
    </alternativeName>
    <alternativeName>
        <fullName evidence="7">GDPMK</fullName>
    </alternativeName>
</protein>
<dbReference type="InterPro" id="IPR000086">
    <property type="entry name" value="NUDIX_hydrolase_dom"/>
</dbReference>
<dbReference type="PANTHER" id="PTHR11839:SF18">
    <property type="entry name" value="NUDIX HYDROLASE DOMAIN-CONTAINING PROTEIN"/>
    <property type="match status" value="1"/>
</dbReference>
<proteinExistence type="inferred from homology"/>
<evidence type="ECO:0000256" key="4">
    <source>
        <dbReference type="ARBA" id="ARBA00016377"/>
    </source>
</evidence>
<dbReference type="CDD" id="cd03424">
    <property type="entry name" value="NUDIX_ADPRase_Nudt5_UGPPase_Nudt14"/>
    <property type="match status" value="1"/>
</dbReference>
<dbReference type="InterPro" id="IPR020084">
    <property type="entry name" value="NUDIX_hydrolase_CS"/>
</dbReference>
<evidence type="ECO:0000256" key="6">
    <source>
        <dbReference type="ARBA" id="ARBA00032162"/>
    </source>
</evidence>
<evidence type="ECO:0000256" key="2">
    <source>
        <dbReference type="ARBA" id="ARBA00001946"/>
    </source>
</evidence>
<dbReference type="EMBL" id="MPPL01000001">
    <property type="protein sequence ID" value="OKS88280.1"/>
    <property type="molecule type" value="Genomic_DNA"/>
</dbReference>
<comment type="similarity">
    <text evidence="3">Belongs to the Nudix hydrolase family. NudK subfamily.</text>
</comment>
<dbReference type="InterPro" id="IPR020476">
    <property type="entry name" value="Nudix_hydrolase"/>
</dbReference>
<dbReference type="Gene3D" id="3.90.79.10">
    <property type="entry name" value="Nucleoside Triphosphate Pyrophosphohydrolase"/>
    <property type="match status" value="1"/>
</dbReference>
<dbReference type="RefSeq" id="WP_074490875.1">
    <property type="nucleotide sequence ID" value="NZ_FPAM01000012.1"/>
</dbReference>
<comment type="cofactor">
    <cofactor evidence="2">
        <name>Mg(2+)</name>
        <dbReference type="ChEBI" id="CHEBI:18420"/>
    </cofactor>
</comment>
<evidence type="ECO:0000313" key="11">
    <source>
        <dbReference type="Proteomes" id="UP000186720"/>
    </source>
</evidence>
<evidence type="ECO:0000256" key="5">
    <source>
        <dbReference type="ARBA" id="ARBA00022801"/>
    </source>
</evidence>
<dbReference type="GO" id="GO:0016462">
    <property type="term" value="F:pyrophosphatase activity"/>
    <property type="evidence" value="ECO:0007669"/>
    <property type="project" value="UniProtKB-ARBA"/>
</dbReference>
<dbReference type="SUPFAM" id="SSF55811">
    <property type="entry name" value="Nudix"/>
    <property type="match status" value="1"/>
</dbReference>
<reference evidence="10 11" key="1">
    <citation type="submission" date="2016-11" db="EMBL/GenBank/DDBJ databases">
        <title>Whole Genome Sequencing of Mucilaginibacter polytrichastri RG4-7(T) isolated from the moss sample.</title>
        <authorList>
            <person name="Li Y."/>
        </authorList>
    </citation>
    <scope>NUCLEOTIDE SEQUENCE [LARGE SCALE GENOMIC DNA]</scope>
    <source>
        <strain evidence="10 11">RG4-7</strain>
    </source>
</reference>
<comment type="caution">
    <text evidence="10">The sequence shown here is derived from an EMBL/GenBank/DDBJ whole genome shotgun (WGS) entry which is preliminary data.</text>
</comment>
<evidence type="ECO:0000256" key="3">
    <source>
        <dbReference type="ARBA" id="ARBA00007275"/>
    </source>
</evidence>
<dbReference type="InterPro" id="IPR015797">
    <property type="entry name" value="NUDIX_hydrolase-like_dom_sf"/>
</dbReference>
<dbReference type="GO" id="GO:0006753">
    <property type="term" value="P:nucleoside phosphate metabolic process"/>
    <property type="evidence" value="ECO:0007669"/>
    <property type="project" value="TreeGrafter"/>
</dbReference>
<name>A0A1Q6A2P2_9SPHI</name>
<evidence type="ECO:0000313" key="10">
    <source>
        <dbReference type="EMBL" id="OKS88280.1"/>
    </source>
</evidence>
<keyword evidence="5 8" id="KW-0378">Hydrolase</keyword>
<dbReference type="PROSITE" id="PS00893">
    <property type="entry name" value="NUDIX_BOX"/>
    <property type="match status" value="1"/>
</dbReference>
<dbReference type="Proteomes" id="UP000186720">
    <property type="component" value="Unassembled WGS sequence"/>
</dbReference>
<dbReference type="PANTHER" id="PTHR11839">
    <property type="entry name" value="UDP/ADP-SUGAR PYROPHOSPHATASE"/>
    <property type="match status" value="1"/>
</dbReference>
<accession>A0A1Q6A2P2</accession>
<dbReference type="OrthoDB" id="9806150at2"/>
<sequence>MRDLTWKKLSSTYIHKGPWATLRQDKCEMPDGRIVEDYFVLEYPNWVNAVAITADNKVIMVRQYRHSGGIVSLEIPGGVIDGDETPEHAAKRELLEETGYEFDKIELLGSVFANPATANNITYAYLATGGKKVSGQSLDEHEEIIIEEYTIEEVKQLLLGNKIPQALHCTALFYALVKLGELK</sequence>
<keyword evidence="11" id="KW-1185">Reference proteome</keyword>
<comment type="catalytic activity">
    <reaction evidence="1">
        <text>GDP-alpha-D-mannose + H2O = alpha-D-mannose 1-phosphate + GMP + 2 H(+)</text>
        <dbReference type="Rhea" id="RHEA:27978"/>
        <dbReference type="ChEBI" id="CHEBI:15377"/>
        <dbReference type="ChEBI" id="CHEBI:15378"/>
        <dbReference type="ChEBI" id="CHEBI:57527"/>
        <dbReference type="ChEBI" id="CHEBI:58115"/>
        <dbReference type="ChEBI" id="CHEBI:58409"/>
    </reaction>
</comment>
<evidence type="ECO:0000256" key="8">
    <source>
        <dbReference type="RuleBase" id="RU003476"/>
    </source>
</evidence>
<gene>
    <name evidence="10" type="ORF">RG47T_3746</name>
</gene>
<dbReference type="GO" id="GO:0005829">
    <property type="term" value="C:cytosol"/>
    <property type="evidence" value="ECO:0007669"/>
    <property type="project" value="TreeGrafter"/>
</dbReference>
<dbReference type="PRINTS" id="PR00502">
    <property type="entry name" value="NUDIXFAMILY"/>
</dbReference>
<evidence type="ECO:0000259" key="9">
    <source>
        <dbReference type="PROSITE" id="PS51462"/>
    </source>
</evidence>
<evidence type="ECO:0000256" key="1">
    <source>
        <dbReference type="ARBA" id="ARBA00000847"/>
    </source>
</evidence>
<dbReference type="GO" id="GO:0019693">
    <property type="term" value="P:ribose phosphate metabolic process"/>
    <property type="evidence" value="ECO:0007669"/>
    <property type="project" value="TreeGrafter"/>
</dbReference>